<sequence>MRTPIPHTDPPLEGRGLQMADYGLPSQALLARAEQGYARFLSRHITEQGTVSEAGECHCQPCRPPN</sequence>
<proteinExistence type="predicted"/>
<evidence type="ECO:0000313" key="2">
    <source>
        <dbReference type="Proteomes" id="UP001499884"/>
    </source>
</evidence>
<accession>A0ABP7FTA1</accession>
<reference evidence="2" key="1">
    <citation type="journal article" date="2019" name="Int. J. Syst. Evol. Microbiol.">
        <title>The Global Catalogue of Microorganisms (GCM) 10K type strain sequencing project: providing services to taxonomists for standard genome sequencing and annotation.</title>
        <authorList>
            <consortium name="The Broad Institute Genomics Platform"/>
            <consortium name="The Broad Institute Genome Sequencing Center for Infectious Disease"/>
            <person name="Wu L."/>
            <person name="Ma J."/>
        </authorList>
    </citation>
    <scope>NUCLEOTIDE SEQUENCE [LARGE SCALE GENOMIC DNA]</scope>
    <source>
        <strain evidence="2">JCM 30846</strain>
    </source>
</reference>
<dbReference type="EMBL" id="BAABEP010000045">
    <property type="protein sequence ID" value="GAA3747777.1"/>
    <property type="molecule type" value="Genomic_DNA"/>
</dbReference>
<protein>
    <submittedName>
        <fullName evidence="1">Uncharacterized protein</fullName>
    </submittedName>
</protein>
<comment type="caution">
    <text evidence="1">The sequence shown here is derived from an EMBL/GenBank/DDBJ whole genome shotgun (WGS) entry which is preliminary data.</text>
</comment>
<gene>
    <name evidence="1" type="ORF">GCM10023082_50150</name>
</gene>
<dbReference type="Proteomes" id="UP001499884">
    <property type="component" value="Unassembled WGS sequence"/>
</dbReference>
<evidence type="ECO:0000313" key="1">
    <source>
        <dbReference type="EMBL" id="GAA3747777.1"/>
    </source>
</evidence>
<keyword evidence="2" id="KW-1185">Reference proteome</keyword>
<name>A0ABP7FTA1_9ACTN</name>
<organism evidence="1 2">
    <name type="scientific">Streptomyces tremellae</name>
    <dbReference type="NCBI Taxonomy" id="1124239"/>
    <lineage>
        <taxon>Bacteria</taxon>
        <taxon>Bacillati</taxon>
        <taxon>Actinomycetota</taxon>
        <taxon>Actinomycetes</taxon>
        <taxon>Kitasatosporales</taxon>
        <taxon>Streptomycetaceae</taxon>
        <taxon>Streptomyces</taxon>
    </lineage>
</organism>